<name>B4SC98_PELPB</name>
<dbReference type="eggNOG" id="COG2020">
    <property type="taxonomic scope" value="Bacteria"/>
</dbReference>
<evidence type="ECO:0000256" key="5">
    <source>
        <dbReference type="SAM" id="Phobius"/>
    </source>
</evidence>
<evidence type="ECO:0000313" key="7">
    <source>
        <dbReference type="Proteomes" id="UP000002724"/>
    </source>
</evidence>
<dbReference type="GO" id="GO:0008168">
    <property type="term" value="F:methyltransferase activity"/>
    <property type="evidence" value="ECO:0007669"/>
    <property type="project" value="UniProtKB-KW"/>
</dbReference>
<evidence type="ECO:0000256" key="2">
    <source>
        <dbReference type="ARBA" id="ARBA00022692"/>
    </source>
</evidence>
<dbReference type="Proteomes" id="UP000002724">
    <property type="component" value="Chromosome"/>
</dbReference>
<evidence type="ECO:0000256" key="3">
    <source>
        <dbReference type="ARBA" id="ARBA00022989"/>
    </source>
</evidence>
<dbReference type="InterPro" id="IPR007318">
    <property type="entry name" value="Phopholipid_MeTrfase"/>
</dbReference>
<keyword evidence="6" id="KW-0808">Transferase</keyword>
<gene>
    <name evidence="6" type="ordered locus">Ppha_0345</name>
</gene>
<sequence>MVAIFFGLFFLLWATYTQWFIGKGTPAPNAPTQTLVVVGPYKLCRNPIELGAIFYYTGIGTLFGTLTVGFICGTLGFVFGTLYHKLIEEKELALRFGQDYLAYKKEVPFLFPAIRKSKPGGRFLKS</sequence>
<keyword evidence="6" id="KW-0489">Methyltransferase</keyword>
<dbReference type="Pfam" id="PF04191">
    <property type="entry name" value="PEMT"/>
    <property type="match status" value="1"/>
</dbReference>
<accession>B4SC98</accession>
<dbReference type="GO" id="GO:0032259">
    <property type="term" value="P:methylation"/>
    <property type="evidence" value="ECO:0007669"/>
    <property type="project" value="UniProtKB-KW"/>
</dbReference>
<keyword evidence="7" id="KW-1185">Reference proteome</keyword>
<keyword evidence="4 5" id="KW-0472">Membrane</keyword>
<reference evidence="6 7" key="1">
    <citation type="submission" date="2008-06" db="EMBL/GenBank/DDBJ databases">
        <title>Complete sequence of Pelodictyon phaeoclathratiforme BU-1.</title>
        <authorList>
            <consortium name="US DOE Joint Genome Institute"/>
            <person name="Lucas S."/>
            <person name="Copeland A."/>
            <person name="Lapidus A."/>
            <person name="Glavina del Rio T."/>
            <person name="Dalin E."/>
            <person name="Tice H."/>
            <person name="Bruce D."/>
            <person name="Goodwin L."/>
            <person name="Pitluck S."/>
            <person name="Schmutz J."/>
            <person name="Larimer F."/>
            <person name="Land M."/>
            <person name="Hauser L."/>
            <person name="Kyrpides N."/>
            <person name="Mikhailova N."/>
            <person name="Liu Z."/>
            <person name="Li T."/>
            <person name="Zhao F."/>
            <person name="Overmann J."/>
            <person name="Bryant D.A."/>
            <person name="Richardson P."/>
        </authorList>
    </citation>
    <scope>NUCLEOTIDE SEQUENCE [LARGE SCALE GENOMIC DNA]</scope>
    <source>
        <strain evidence="7">DSM 5477 / BU-1</strain>
    </source>
</reference>
<proteinExistence type="predicted"/>
<protein>
    <submittedName>
        <fullName evidence="6">Protein-S-isoprenylcysteine O-methyltransferase-like protein</fullName>
    </submittedName>
</protein>
<dbReference type="HOGENOM" id="CLU_1979430_0_0_10"/>
<dbReference type="EMBL" id="CP001110">
    <property type="protein sequence ID" value="ACF42678.1"/>
    <property type="molecule type" value="Genomic_DNA"/>
</dbReference>
<comment type="subcellular location">
    <subcellularLocation>
        <location evidence="1">Endomembrane system</location>
        <topology evidence="1">Multi-pass membrane protein</topology>
    </subcellularLocation>
</comment>
<feature type="transmembrane region" description="Helical" evidence="5">
    <location>
        <begin position="53"/>
        <end position="80"/>
    </location>
</feature>
<evidence type="ECO:0000256" key="4">
    <source>
        <dbReference type="ARBA" id="ARBA00023136"/>
    </source>
</evidence>
<dbReference type="AlphaFoldDB" id="B4SC98"/>
<dbReference type="OrthoDB" id="9809773at2"/>
<keyword evidence="3 5" id="KW-1133">Transmembrane helix</keyword>
<keyword evidence="2 5" id="KW-0812">Transmembrane</keyword>
<evidence type="ECO:0000313" key="6">
    <source>
        <dbReference type="EMBL" id="ACF42678.1"/>
    </source>
</evidence>
<dbReference type="Gene3D" id="1.20.120.1630">
    <property type="match status" value="1"/>
</dbReference>
<dbReference type="KEGG" id="pph:Ppha_0345"/>
<evidence type="ECO:0000256" key="1">
    <source>
        <dbReference type="ARBA" id="ARBA00004127"/>
    </source>
</evidence>
<dbReference type="RefSeq" id="WP_012507173.1">
    <property type="nucleotide sequence ID" value="NC_011060.1"/>
</dbReference>
<organism evidence="6 7">
    <name type="scientific">Pelodictyon phaeoclathratiforme (strain DSM 5477 / BU-1)</name>
    <dbReference type="NCBI Taxonomy" id="324925"/>
    <lineage>
        <taxon>Bacteria</taxon>
        <taxon>Pseudomonadati</taxon>
        <taxon>Chlorobiota</taxon>
        <taxon>Chlorobiia</taxon>
        <taxon>Chlorobiales</taxon>
        <taxon>Chlorobiaceae</taxon>
        <taxon>Chlorobium/Pelodictyon group</taxon>
        <taxon>Pelodictyon</taxon>
    </lineage>
</organism>